<dbReference type="InterPro" id="IPR052968">
    <property type="entry name" value="Nucleotide_metab_enz"/>
</dbReference>
<protein>
    <submittedName>
        <fullName evidence="1">Putative DHH family protein</fullName>
    </submittedName>
</protein>
<accession>A0A6M3IL87</accession>
<name>A0A6M3IL87_9ZZZZ</name>
<organism evidence="1">
    <name type="scientific">viral metagenome</name>
    <dbReference type="NCBI Taxonomy" id="1070528"/>
    <lineage>
        <taxon>unclassified sequences</taxon>
        <taxon>metagenomes</taxon>
        <taxon>organismal metagenomes</taxon>
    </lineage>
</organism>
<dbReference type="InterPro" id="IPR038763">
    <property type="entry name" value="DHH_sf"/>
</dbReference>
<dbReference type="PANTHER" id="PTHR42146">
    <property type="entry name" value="3',5'-CYCLIC-NUCLEOTIDE PHOSPHODIESTERASE"/>
    <property type="match status" value="1"/>
</dbReference>
<gene>
    <name evidence="1" type="ORF">MM415B01472_0017</name>
</gene>
<dbReference type="AlphaFoldDB" id="A0A6M3IL87"/>
<dbReference type="EMBL" id="MT141317">
    <property type="protein sequence ID" value="QJA58309.1"/>
    <property type="molecule type" value="Genomic_DNA"/>
</dbReference>
<dbReference type="Gene3D" id="3.10.310.30">
    <property type="match status" value="1"/>
</dbReference>
<dbReference type="PANTHER" id="PTHR42146:SF1">
    <property type="entry name" value="OLIGORIBONUCLEASE NRNB"/>
    <property type="match status" value="1"/>
</dbReference>
<reference evidence="1" key="1">
    <citation type="submission" date="2020-03" db="EMBL/GenBank/DDBJ databases">
        <title>The deep terrestrial virosphere.</title>
        <authorList>
            <person name="Holmfeldt K."/>
            <person name="Nilsson E."/>
            <person name="Simone D."/>
            <person name="Lopez-Fernandez M."/>
            <person name="Wu X."/>
            <person name="de Brujin I."/>
            <person name="Lundin D."/>
            <person name="Andersson A."/>
            <person name="Bertilsson S."/>
            <person name="Dopson M."/>
        </authorList>
    </citation>
    <scope>NUCLEOTIDE SEQUENCE</scope>
    <source>
        <strain evidence="1">MM415B01472</strain>
    </source>
</reference>
<proteinExistence type="predicted"/>
<dbReference type="SUPFAM" id="SSF64182">
    <property type="entry name" value="DHH phosphoesterases"/>
    <property type="match status" value="1"/>
</dbReference>
<sequence length="294" mass="33916">MKCFYHSDFDGKCSGALIKIFYPDCEMIMIDYGDKFPWKDIDPSEYIFMVDFSLQPFNDMLKLYKICGNNLIWIDHHKSAIEDCKKFNHRLIKGIRRDGIGACALVWEYFHGTMTPTFIKLLAEYDVWDFSDLRTLPFQYGMGRIKDTSPNNIDFWNSLFDTELVMRIVENGGIIFDYQNSENEKYASACAFETVVNGMNCIVINKMITNSKLFDSVWNPDKYHMMITFGFRNDQWTISFYSTRDDVDCSVIAKKIAKKYGNGGGGGHVKASGCQVDSIDFLIKGGEYENKNIM</sequence>
<evidence type="ECO:0000313" key="1">
    <source>
        <dbReference type="EMBL" id="QJA58309.1"/>
    </source>
</evidence>